<accession>A0A1D8IPB7</accession>
<proteinExistence type="predicted"/>
<evidence type="ECO:0000256" key="1">
    <source>
        <dbReference type="SAM" id="MobiDB-lite"/>
    </source>
</evidence>
<sequence length="153" mass="17054">MYATPKSVAKSLPPDEAQGKRQPIRRWYACSFTSGARDVPQSMTSYVTNPLKPSAIAELCGPLRVVGPEHEVVDEQLRAPSEEVSQRCAPLVGLESIVLVDLNPWQLLPLSRQLVVALPAIPHVFRFFRLTVSAHHKWLIEPVVNRRPARCVA</sequence>
<feature type="region of interest" description="Disordered" evidence="1">
    <location>
        <begin position="1"/>
        <end position="22"/>
    </location>
</feature>
<dbReference type="AlphaFoldDB" id="A0A1D8IPB7"/>
<dbReference type="KEGG" id="aprs:BI364_10265"/>
<protein>
    <submittedName>
        <fullName evidence="2">Uncharacterized protein</fullName>
    </submittedName>
</protein>
<gene>
    <name evidence="2" type="ORF">BI364_10265</name>
</gene>
<evidence type="ECO:0000313" key="3">
    <source>
        <dbReference type="Proteomes" id="UP000095401"/>
    </source>
</evidence>
<keyword evidence="3" id="KW-1185">Reference proteome</keyword>
<name>A0A1D8IPB7_9GAMM</name>
<dbReference type="Proteomes" id="UP000095401">
    <property type="component" value="Chromosome"/>
</dbReference>
<dbReference type="EMBL" id="CP017415">
    <property type="protein sequence ID" value="AOU98293.1"/>
    <property type="molecule type" value="Genomic_DNA"/>
</dbReference>
<evidence type="ECO:0000313" key="2">
    <source>
        <dbReference type="EMBL" id="AOU98293.1"/>
    </source>
</evidence>
<organism evidence="2 3">
    <name type="scientific">Acidihalobacter yilgarnensis</name>
    <dbReference type="NCBI Taxonomy" id="2819280"/>
    <lineage>
        <taxon>Bacteria</taxon>
        <taxon>Pseudomonadati</taxon>
        <taxon>Pseudomonadota</taxon>
        <taxon>Gammaproteobacteria</taxon>
        <taxon>Chromatiales</taxon>
        <taxon>Ectothiorhodospiraceae</taxon>
        <taxon>Acidihalobacter</taxon>
    </lineage>
</organism>
<reference evidence="3" key="1">
    <citation type="submission" date="2016-09" db="EMBL/GenBank/DDBJ databases">
        <title>Acidihalobacter prosperus F5.</title>
        <authorList>
            <person name="Khaleque H.N."/>
            <person name="Ramsay J.P."/>
            <person name="Kaksonen A.H."/>
            <person name="Boxall N.J."/>
            <person name="Watkin E.L.J."/>
        </authorList>
    </citation>
    <scope>NUCLEOTIDE SEQUENCE [LARGE SCALE GENOMIC DNA]</scope>
    <source>
        <strain evidence="3">F5</strain>
    </source>
</reference>